<evidence type="ECO:0000256" key="1">
    <source>
        <dbReference type="SAM" id="MobiDB-lite"/>
    </source>
</evidence>
<evidence type="ECO:0000313" key="3">
    <source>
        <dbReference type="Proteomes" id="UP000728185"/>
    </source>
</evidence>
<protein>
    <submittedName>
        <fullName evidence="2">Uncharacterized protein</fullName>
    </submittedName>
</protein>
<feature type="region of interest" description="Disordered" evidence="1">
    <location>
        <begin position="47"/>
        <end position="73"/>
    </location>
</feature>
<name>A0A8E0S4A2_9TREM</name>
<evidence type="ECO:0000313" key="2">
    <source>
        <dbReference type="EMBL" id="KAA0197558.1"/>
    </source>
</evidence>
<dbReference type="OrthoDB" id="727118at2759"/>
<feature type="region of interest" description="Disordered" evidence="1">
    <location>
        <begin position="94"/>
        <end position="115"/>
    </location>
</feature>
<proteinExistence type="predicted"/>
<sequence length="115" mass="12190">ALALHPSSPILTAAQSNCAIEFWSSIETSESVSTPTFAVHVDRVHKPVPSDTAPLSRPTCSRHLANRPDSSVSSQCLMGKSASWLFLMDIKTSQSVSQCPQSPRIGSPVAAEGVD</sequence>
<dbReference type="Proteomes" id="UP000728185">
    <property type="component" value="Unassembled WGS sequence"/>
</dbReference>
<comment type="caution">
    <text evidence="2">The sequence shown here is derived from an EMBL/GenBank/DDBJ whole genome shotgun (WGS) entry which is preliminary data.</text>
</comment>
<dbReference type="EMBL" id="LUCM01002309">
    <property type="protein sequence ID" value="KAA0197558.1"/>
    <property type="molecule type" value="Genomic_DNA"/>
</dbReference>
<organism evidence="2 3">
    <name type="scientific">Fasciolopsis buskii</name>
    <dbReference type="NCBI Taxonomy" id="27845"/>
    <lineage>
        <taxon>Eukaryota</taxon>
        <taxon>Metazoa</taxon>
        <taxon>Spiralia</taxon>
        <taxon>Lophotrochozoa</taxon>
        <taxon>Platyhelminthes</taxon>
        <taxon>Trematoda</taxon>
        <taxon>Digenea</taxon>
        <taxon>Plagiorchiida</taxon>
        <taxon>Echinostomata</taxon>
        <taxon>Echinostomatoidea</taxon>
        <taxon>Fasciolidae</taxon>
        <taxon>Fasciolopsis</taxon>
    </lineage>
</organism>
<dbReference type="AlphaFoldDB" id="A0A8E0S4A2"/>
<accession>A0A8E0S4A2</accession>
<gene>
    <name evidence="2" type="ORF">FBUS_11191</name>
</gene>
<keyword evidence="3" id="KW-1185">Reference proteome</keyword>
<feature type="non-terminal residue" evidence="2">
    <location>
        <position position="1"/>
    </location>
</feature>
<reference evidence="2" key="1">
    <citation type="submission" date="2019-05" db="EMBL/GenBank/DDBJ databases">
        <title>Annotation for the trematode Fasciolopsis buski.</title>
        <authorList>
            <person name="Choi Y.-J."/>
        </authorList>
    </citation>
    <scope>NUCLEOTIDE SEQUENCE</scope>
    <source>
        <strain evidence="2">HT</strain>
        <tissue evidence="2">Whole worm</tissue>
    </source>
</reference>